<dbReference type="InterPro" id="IPR036986">
    <property type="entry name" value="S4_RNA-bd_sf"/>
</dbReference>
<dbReference type="PANTHER" id="PTHR11831:SF4">
    <property type="entry name" value="SMALL RIBOSOMAL SUBUNIT PROTEIN US4M"/>
    <property type="match status" value="1"/>
</dbReference>
<comment type="function">
    <text evidence="7">With S5 and S12 plays an important role in translational accuracy.</text>
</comment>
<dbReference type="HAMAP" id="MF_01306_B">
    <property type="entry name" value="Ribosomal_uS4_B"/>
    <property type="match status" value="1"/>
</dbReference>
<evidence type="ECO:0000256" key="8">
    <source>
        <dbReference type="RuleBase" id="RU003699"/>
    </source>
</evidence>
<keyword evidence="5 7" id="KW-0687">Ribonucleoprotein</keyword>
<feature type="domain" description="RNA-binding S4" evidence="9">
    <location>
        <begin position="88"/>
        <end position="145"/>
    </location>
</feature>
<dbReference type="GO" id="GO:0019843">
    <property type="term" value="F:rRNA binding"/>
    <property type="evidence" value="ECO:0007669"/>
    <property type="project" value="UniProtKB-UniRule"/>
</dbReference>
<dbReference type="PROSITE" id="PS50889">
    <property type="entry name" value="S4"/>
    <property type="match status" value="1"/>
</dbReference>
<dbReference type="InterPro" id="IPR005709">
    <property type="entry name" value="Ribosomal_uS4_bac-type"/>
</dbReference>
<dbReference type="RefSeq" id="WP_089284634.1">
    <property type="nucleotide sequence ID" value="NZ_FZOJ01000028.1"/>
</dbReference>
<comment type="similarity">
    <text evidence="1 7 8">Belongs to the universal ribosomal protein uS4 family.</text>
</comment>
<keyword evidence="2 7" id="KW-0699">rRNA-binding</keyword>
<sequence length="198" mass="22770">MATKNGPRFKESRRLGLNVCGHPKAMNRAKSGTSRGDRKLSTYGIQLLEKQRLKAYYGVLEKQMRGYVEQAKRTPGITGEVLVKILECRLDNMVYRMGFAKTIRQARQMVVHGHIMINGEKVDRPSYSVKIGDEINLVEKSKNLQLFIENFEVNSLNTLPYIQKDFNQKGATLMKSPEREEIPIEIQDQLVIEYYSTK</sequence>
<evidence type="ECO:0000256" key="5">
    <source>
        <dbReference type="ARBA" id="ARBA00023274"/>
    </source>
</evidence>
<protein>
    <recommendedName>
        <fullName evidence="6 7">Small ribosomal subunit protein uS4</fullName>
    </recommendedName>
</protein>
<dbReference type="OrthoDB" id="9803672at2"/>
<dbReference type="Pfam" id="PF00163">
    <property type="entry name" value="Ribosomal_S4"/>
    <property type="match status" value="1"/>
</dbReference>
<dbReference type="CDD" id="cd00165">
    <property type="entry name" value="S4"/>
    <property type="match status" value="1"/>
</dbReference>
<dbReference type="NCBIfam" id="TIGR01017">
    <property type="entry name" value="rpsD_bact"/>
    <property type="match status" value="1"/>
</dbReference>
<dbReference type="InterPro" id="IPR002942">
    <property type="entry name" value="S4_RNA-bd"/>
</dbReference>
<dbReference type="SMART" id="SM01390">
    <property type="entry name" value="Ribosomal_S4"/>
    <property type="match status" value="1"/>
</dbReference>
<evidence type="ECO:0000256" key="1">
    <source>
        <dbReference type="ARBA" id="ARBA00007465"/>
    </source>
</evidence>
<dbReference type="Gene3D" id="1.10.1050.10">
    <property type="entry name" value="Ribosomal Protein S4 Delta 41, Chain A, domain 1"/>
    <property type="match status" value="1"/>
</dbReference>
<reference evidence="11 12" key="1">
    <citation type="submission" date="2017-06" db="EMBL/GenBank/DDBJ databases">
        <authorList>
            <person name="Kim H.J."/>
            <person name="Triplett B.A."/>
        </authorList>
    </citation>
    <scope>NUCLEOTIDE SEQUENCE [LARGE SCALE GENOMIC DNA]</scope>
    <source>
        <strain evidence="11 12">SCA</strain>
    </source>
</reference>
<evidence type="ECO:0000256" key="2">
    <source>
        <dbReference type="ARBA" id="ARBA00022730"/>
    </source>
</evidence>
<dbReference type="Pfam" id="PF01479">
    <property type="entry name" value="S4"/>
    <property type="match status" value="1"/>
</dbReference>
<keyword evidence="3 7" id="KW-0694">RNA-binding</keyword>
<dbReference type="GO" id="GO:0015935">
    <property type="term" value="C:small ribosomal subunit"/>
    <property type="evidence" value="ECO:0007669"/>
    <property type="project" value="InterPro"/>
</dbReference>
<feature type="domain" description="Small ribosomal subunit protein uS4 N-terminal" evidence="10">
    <location>
        <begin position="3"/>
        <end position="87"/>
    </location>
</feature>
<dbReference type="EMBL" id="FZOJ01000028">
    <property type="protein sequence ID" value="SNS93644.1"/>
    <property type="molecule type" value="Genomic_DNA"/>
</dbReference>
<dbReference type="SUPFAM" id="SSF55174">
    <property type="entry name" value="Alpha-L RNA-binding motif"/>
    <property type="match status" value="1"/>
</dbReference>
<gene>
    <name evidence="7" type="primary">rpsD</name>
    <name evidence="11" type="ORF">SAMN05446037_102843</name>
</gene>
<evidence type="ECO:0000313" key="12">
    <source>
        <dbReference type="Proteomes" id="UP000198304"/>
    </source>
</evidence>
<evidence type="ECO:0000256" key="7">
    <source>
        <dbReference type="HAMAP-Rule" id="MF_01306"/>
    </source>
</evidence>
<evidence type="ECO:0000256" key="4">
    <source>
        <dbReference type="ARBA" id="ARBA00022980"/>
    </source>
</evidence>
<dbReference type="SMART" id="SM00363">
    <property type="entry name" value="S4"/>
    <property type="match status" value="1"/>
</dbReference>
<evidence type="ECO:0000259" key="10">
    <source>
        <dbReference type="SMART" id="SM01390"/>
    </source>
</evidence>
<dbReference type="NCBIfam" id="NF003717">
    <property type="entry name" value="PRK05327.1"/>
    <property type="match status" value="1"/>
</dbReference>
<dbReference type="InterPro" id="IPR022801">
    <property type="entry name" value="Ribosomal_uS4"/>
</dbReference>
<dbReference type="Gene3D" id="3.10.290.10">
    <property type="entry name" value="RNA-binding S4 domain"/>
    <property type="match status" value="1"/>
</dbReference>
<dbReference type="Proteomes" id="UP000198304">
    <property type="component" value="Unassembled WGS sequence"/>
</dbReference>
<comment type="function">
    <text evidence="7">One of the primary rRNA binding proteins, it binds directly to 16S rRNA where it nucleates assembly of the body of the 30S subunit.</text>
</comment>
<comment type="subunit">
    <text evidence="7">Part of the 30S ribosomal subunit. Contacts protein S5. The interaction surface between S4 and S5 is involved in control of translational fidelity.</text>
</comment>
<proteinExistence type="inferred from homology"/>
<keyword evidence="12" id="KW-1185">Reference proteome</keyword>
<keyword evidence="4 7" id="KW-0689">Ribosomal protein</keyword>
<name>A0A239IMJ8_9FIRM</name>
<dbReference type="InterPro" id="IPR001912">
    <property type="entry name" value="Ribosomal_uS4_N"/>
</dbReference>
<evidence type="ECO:0000259" key="9">
    <source>
        <dbReference type="SMART" id="SM00363"/>
    </source>
</evidence>
<evidence type="ECO:0000313" key="11">
    <source>
        <dbReference type="EMBL" id="SNS93644.1"/>
    </source>
</evidence>
<dbReference type="AlphaFoldDB" id="A0A239IMJ8"/>
<evidence type="ECO:0000256" key="6">
    <source>
        <dbReference type="ARBA" id="ARBA00035254"/>
    </source>
</evidence>
<dbReference type="PANTHER" id="PTHR11831">
    <property type="entry name" value="30S 40S RIBOSOMAL PROTEIN"/>
    <property type="match status" value="1"/>
</dbReference>
<evidence type="ECO:0000256" key="3">
    <source>
        <dbReference type="ARBA" id="ARBA00022884"/>
    </source>
</evidence>
<dbReference type="InterPro" id="IPR018079">
    <property type="entry name" value="Ribosomal_uS4_CS"/>
</dbReference>
<dbReference type="PROSITE" id="PS00632">
    <property type="entry name" value="RIBOSOMAL_S4"/>
    <property type="match status" value="1"/>
</dbReference>
<organism evidence="11 12">
    <name type="scientific">Anaerovirgula multivorans</name>
    <dbReference type="NCBI Taxonomy" id="312168"/>
    <lineage>
        <taxon>Bacteria</taxon>
        <taxon>Bacillati</taxon>
        <taxon>Bacillota</taxon>
        <taxon>Clostridia</taxon>
        <taxon>Peptostreptococcales</taxon>
        <taxon>Natronincolaceae</taxon>
        <taxon>Anaerovirgula</taxon>
    </lineage>
</organism>
<dbReference type="GO" id="GO:0003735">
    <property type="term" value="F:structural constituent of ribosome"/>
    <property type="evidence" value="ECO:0007669"/>
    <property type="project" value="InterPro"/>
</dbReference>
<dbReference type="FunFam" id="3.10.290.10:FF:000001">
    <property type="entry name" value="30S ribosomal protein S4"/>
    <property type="match status" value="1"/>
</dbReference>
<dbReference type="GO" id="GO:0006412">
    <property type="term" value="P:translation"/>
    <property type="evidence" value="ECO:0007669"/>
    <property type="project" value="UniProtKB-UniRule"/>
</dbReference>
<accession>A0A239IMJ8</accession>
<dbReference type="GO" id="GO:0042274">
    <property type="term" value="P:ribosomal small subunit biogenesis"/>
    <property type="evidence" value="ECO:0007669"/>
    <property type="project" value="TreeGrafter"/>
</dbReference>